<feature type="chain" id="PRO_5042978756" evidence="2">
    <location>
        <begin position="21"/>
        <end position="395"/>
    </location>
</feature>
<dbReference type="InterPro" id="IPR050904">
    <property type="entry name" value="Adhesion/Biosynth-related"/>
</dbReference>
<evidence type="ECO:0000313" key="4">
    <source>
        <dbReference type="EMBL" id="KAK3937691.1"/>
    </source>
</evidence>
<keyword evidence="5" id="KW-1185">Reference proteome</keyword>
<dbReference type="GO" id="GO:0000329">
    <property type="term" value="C:fungal-type vacuole membrane"/>
    <property type="evidence" value="ECO:0007669"/>
    <property type="project" value="TreeGrafter"/>
</dbReference>
<dbReference type="GO" id="GO:0016236">
    <property type="term" value="P:macroautophagy"/>
    <property type="evidence" value="ECO:0007669"/>
    <property type="project" value="TreeGrafter"/>
</dbReference>
<dbReference type="PROSITE" id="PS50213">
    <property type="entry name" value="FAS1"/>
    <property type="match status" value="2"/>
</dbReference>
<dbReference type="Proteomes" id="UP001303473">
    <property type="component" value="Unassembled WGS sequence"/>
</dbReference>
<dbReference type="AlphaFoldDB" id="A0AAN6N329"/>
<dbReference type="FunFam" id="2.30.180.10:FF:000032">
    <property type="entry name" value="Fasciclin domain-containing protein, putative"/>
    <property type="match status" value="1"/>
</dbReference>
<feature type="domain" description="FAS1" evidence="3">
    <location>
        <begin position="21"/>
        <end position="172"/>
    </location>
</feature>
<gene>
    <name evidence="4" type="ORF">QBC46DRAFT_356420</name>
</gene>
<evidence type="ECO:0000313" key="5">
    <source>
        <dbReference type="Proteomes" id="UP001303473"/>
    </source>
</evidence>
<dbReference type="PANTHER" id="PTHR10900">
    <property type="entry name" value="PERIOSTIN-RELATED"/>
    <property type="match status" value="1"/>
</dbReference>
<feature type="region of interest" description="Disordered" evidence="1">
    <location>
        <begin position="304"/>
        <end position="368"/>
    </location>
</feature>
<reference evidence="5" key="1">
    <citation type="journal article" date="2023" name="Mol. Phylogenet. Evol.">
        <title>Genome-scale phylogeny and comparative genomics of the fungal order Sordariales.</title>
        <authorList>
            <person name="Hensen N."/>
            <person name="Bonometti L."/>
            <person name="Westerberg I."/>
            <person name="Brannstrom I.O."/>
            <person name="Guillou S."/>
            <person name="Cros-Aarteil S."/>
            <person name="Calhoun S."/>
            <person name="Haridas S."/>
            <person name="Kuo A."/>
            <person name="Mondo S."/>
            <person name="Pangilinan J."/>
            <person name="Riley R."/>
            <person name="LaButti K."/>
            <person name="Andreopoulos B."/>
            <person name="Lipzen A."/>
            <person name="Chen C."/>
            <person name="Yan M."/>
            <person name="Daum C."/>
            <person name="Ng V."/>
            <person name="Clum A."/>
            <person name="Steindorff A."/>
            <person name="Ohm R.A."/>
            <person name="Martin F."/>
            <person name="Silar P."/>
            <person name="Natvig D.O."/>
            <person name="Lalanne C."/>
            <person name="Gautier V."/>
            <person name="Ament-Velasquez S.L."/>
            <person name="Kruys A."/>
            <person name="Hutchinson M.I."/>
            <person name="Powell A.J."/>
            <person name="Barry K."/>
            <person name="Miller A.N."/>
            <person name="Grigoriev I.V."/>
            <person name="Debuchy R."/>
            <person name="Gladieux P."/>
            <person name="Hiltunen Thoren M."/>
            <person name="Johannesson H."/>
        </authorList>
    </citation>
    <scope>NUCLEOTIDE SEQUENCE [LARGE SCALE GENOMIC DNA]</scope>
    <source>
        <strain evidence="5">CBS 340.73</strain>
    </source>
</reference>
<feature type="domain" description="FAS1" evidence="3">
    <location>
        <begin position="168"/>
        <end position="301"/>
    </location>
</feature>
<dbReference type="PANTHER" id="PTHR10900:SF77">
    <property type="entry name" value="FI19380P1"/>
    <property type="match status" value="1"/>
</dbReference>
<name>A0AAN6N329_9PEZI</name>
<dbReference type="InterPro" id="IPR036378">
    <property type="entry name" value="FAS1_dom_sf"/>
</dbReference>
<accession>A0AAN6N329</accession>
<dbReference type="SUPFAM" id="SSF82153">
    <property type="entry name" value="FAS1 domain"/>
    <property type="match status" value="2"/>
</dbReference>
<dbReference type="Pfam" id="PF02469">
    <property type="entry name" value="Fasciclin"/>
    <property type="match status" value="2"/>
</dbReference>
<sequence length="395" mass="39942">MMELKRLLLLAIANIVTVQSQSLSDALASQNATLSSLNKLLASEPGVVSALSSASNITVLAPSNDALTKFLNDTSVASAIDLDPGLVPALLNYHVLRGTYYASNFTDANKSLFVPTLLTNQTYSNVTSGQRVEARASNGKVTFYSGLLENSTVVTANVNFTGGTIHIIDTVLTVPPDDLKTLLAANLTALYGAISRANLNSTLSATKDVTIFAPNNAAFNAIGSVLAGIDNATLASLLGYHVVPGTVFYSDMITNTTARTLSGSDVRFTVEDGNVFVNSAKVVQPNVLVANGVVHVIDNVLNPQNTTATPDPTASTQSPAFSGASSTGGTPFTSGVPTPSSTAPVATATGAGSGGGSGGSQSTSTSSGLGVPMKTGAAGVAALFGGAAAVLLVNL</sequence>
<evidence type="ECO:0000259" key="3">
    <source>
        <dbReference type="PROSITE" id="PS50213"/>
    </source>
</evidence>
<organism evidence="4 5">
    <name type="scientific">Diplogelasinospora grovesii</name>
    <dbReference type="NCBI Taxonomy" id="303347"/>
    <lineage>
        <taxon>Eukaryota</taxon>
        <taxon>Fungi</taxon>
        <taxon>Dikarya</taxon>
        <taxon>Ascomycota</taxon>
        <taxon>Pezizomycotina</taxon>
        <taxon>Sordariomycetes</taxon>
        <taxon>Sordariomycetidae</taxon>
        <taxon>Sordariales</taxon>
        <taxon>Diplogelasinosporaceae</taxon>
        <taxon>Diplogelasinospora</taxon>
    </lineage>
</organism>
<proteinExistence type="predicted"/>
<feature type="compositionally biased region" description="Low complexity" evidence="1">
    <location>
        <begin position="336"/>
        <end position="350"/>
    </location>
</feature>
<protein>
    <submittedName>
        <fullName evidence="4">FAS1 domain-containing protein</fullName>
    </submittedName>
</protein>
<feature type="compositionally biased region" description="Polar residues" evidence="1">
    <location>
        <begin position="304"/>
        <end position="335"/>
    </location>
</feature>
<dbReference type="EMBL" id="MU853847">
    <property type="protein sequence ID" value="KAK3937691.1"/>
    <property type="molecule type" value="Genomic_DNA"/>
</dbReference>
<dbReference type="InterPro" id="IPR000782">
    <property type="entry name" value="FAS1_domain"/>
</dbReference>
<evidence type="ECO:0000256" key="1">
    <source>
        <dbReference type="SAM" id="MobiDB-lite"/>
    </source>
</evidence>
<keyword evidence="2" id="KW-0732">Signal</keyword>
<comment type="caution">
    <text evidence="4">The sequence shown here is derived from an EMBL/GenBank/DDBJ whole genome shotgun (WGS) entry which is preliminary data.</text>
</comment>
<dbReference type="Gene3D" id="2.30.180.10">
    <property type="entry name" value="FAS1 domain"/>
    <property type="match status" value="2"/>
</dbReference>
<feature type="signal peptide" evidence="2">
    <location>
        <begin position="1"/>
        <end position="20"/>
    </location>
</feature>
<evidence type="ECO:0000256" key="2">
    <source>
        <dbReference type="SAM" id="SignalP"/>
    </source>
</evidence>
<dbReference type="SMART" id="SM00554">
    <property type="entry name" value="FAS1"/>
    <property type="match status" value="2"/>
</dbReference>